<evidence type="ECO:0008006" key="3">
    <source>
        <dbReference type="Google" id="ProtNLM"/>
    </source>
</evidence>
<dbReference type="AlphaFoldDB" id="A0A0P1EB42"/>
<dbReference type="EMBL" id="CYPU01000011">
    <property type="protein sequence ID" value="CUH46406.1"/>
    <property type="molecule type" value="Genomic_DNA"/>
</dbReference>
<dbReference type="GeneID" id="55491877"/>
<gene>
    <name evidence="1" type="ORF">RUA4292_00572</name>
</gene>
<accession>A0A0P1EB42</accession>
<evidence type="ECO:0000313" key="1">
    <source>
        <dbReference type="EMBL" id="CUH46406.1"/>
    </source>
</evidence>
<protein>
    <recommendedName>
        <fullName evidence="3">Protein NO VEIN C-terminal domain-containing protein</fullName>
    </recommendedName>
</protein>
<reference evidence="1 2" key="1">
    <citation type="submission" date="2015-09" db="EMBL/GenBank/DDBJ databases">
        <authorList>
            <consortium name="Swine Surveillance"/>
        </authorList>
    </citation>
    <scope>NUCLEOTIDE SEQUENCE [LARGE SCALE GENOMIC DNA]</scope>
    <source>
        <strain evidence="1 2">CECT 4292</strain>
    </source>
</reference>
<sequence length="147" mass="17360">MDIYEICSSQPDLVRRMLQHSTGPLGEVLVAMELEKRGFKTEVMGNTKQLDMRTTSPSGRTFSVEIKSKKTSSAWWVQTEPERSDFWIFTRLDIEALKITDLWILTLQEVKDLWRSKPYNLANRGRGDIPDHFLRDWEQHQWYKLQA</sequence>
<name>A0A0P1EB42_9RHOB</name>
<organism evidence="1 2">
    <name type="scientific">Ruegeria atlantica</name>
    <dbReference type="NCBI Taxonomy" id="81569"/>
    <lineage>
        <taxon>Bacteria</taxon>
        <taxon>Pseudomonadati</taxon>
        <taxon>Pseudomonadota</taxon>
        <taxon>Alphaproteobacteria</taxon>
        <taxon>Rhodobacterales</taxon>
        <taxon>Roseobacteraceae</taxon>
        <taxon>Ruegeria</taxon>
    </lineage>
</organism>
<proteinExistence type="predicted"/>
<evidence type="ECO:0000313" key="2">
    <source>
        <dbReference type="Proteomes" id="UP000050783"/>
    </source>
</evidence>
<dbReference type="Proteomes" id="UP000050783">
    <property type="component" value="Unassembled WGS sequence"/>
</dbReference>
<dbReference type="RefSeq" id="WP_058276204.1">
    <property type="nucleotide sequence ID" value="NZ_CYPU01000011.1"/>
</dbReference>